<dbReference type="SMART" id="SM00267">
    <property type="entry name" value="GGDEF"/>
    <property type="match status" value="1"/>
</dbReference>
<dbReference type="InterPro" id="IPR043128">
    <property type="entry name" value="Rev_trsase/Diguanyl_cyclase"/>
</dbReference>
<reference evidence="2 3" key="1">
    <citation type="journal article" date="2019" name="Anaerobe">
        <title>Detection of Robinsoniella peoriensis in multiple bone samples of a trauma patient.</title>
        <authorList>
            <person name="Schrottner P."/>
            <person name="Hartwich K."/>
            <person name="Bunk B."/>
            <person name="Schober I."/>
            <person name="Helbig S."/>
            <person name="Rudolph W.W."/>
            <person name="Gunzer F."/>
        </authorList>
    </citation>
    <scope>NUCLEOTIDE SEQUENCE [LARGE SCALE GENOMIC DNA]</scope>
    <source>
        <strain evidence="2 3">DSM 106044</strain>
    </source>
</reference>
<accession>A0A4U8QAR3</accession>
<comment type="caution">
    <text evidence="2">The sequence shown here is derived from an EMBL/GenBank/DDBJ whole genome shotgun (WGS) entry which is preliminary data.</text>
</comment>
<dbReference type="AlphaFoldDB" id="A0A4U8QAR3"/>
<evidence type="ECO:0000313" key="3">
    <source>
        <dbReference type="Proteomes" id="UP000306509"/>
    </source>
</evidence>
<gene>
    <name evidence="2" type="primary">dosC_2</name>
    <name evidence="2" type="ORF">DSM106044_00928</name>
</gene>
<dbReference type="InterPro" id="IPR000160">
    <property type="entry name" value="GGDEF_dom"/>
</dbReference>
<dbReference type="EMBL" id="QGQD01000022">
    <property type="protein sequence ID" value="TLD02122.1"/>
    <property type="molecule type" value="Genomic_DNA"/>
</dbReference>
<dbReference type="Gene3D" id="1.25.40.10">
    <property type="entry name" value="Tetratricopeptide repeat domain"/>
    <property type="match status" value="1"/>
</dbReference>
<evidence type="ECO:0000313" key="2">
    <source>
        <dbReference type="EMBL" id="TLD02122.1"/>
    </source>
</evidence>
<dbReference type="Gene3D" id="3.30.70.270">
    <property type="match status" value="1"/>
</dbReference>
<dbReference type="InterPro" id="IPR019734">
    <property type="entry name" value="TPR_rpt"/>
</dbReference>
<sequence length="526" mass="61343">MTEYLNHGMRKIMSRILEIRYTDLEEEKRLCQELLDWSEKCNDSYGKAFALTYLGDYYIAVYDEENAGKCLQGAQSLILENHNWDDLHLRVYSLFGIYHDMRGDEENSIEYYLKAITVAERLNDAAGECVVLNNLAFAFQRHRCYEQALNYYLKAYRLQSVLEESPVFLSILGNLSEVFLLMNQYADARKFIEEYDQTVSDSRQKKVLGYKNWCLYYAAVGENEKAFEYADLLLRSQEVINEDMLSAFETYHTLTQKMMDLNNAHYAKHFLKAMQVNCVEAGVDQMQALEETTIRYEFLFEPVSKHTEVYHRFYEKNEGFRAKVNNVIVNAMKSKIHLDQLVQQKEIMQSEQETLEREVNVDELTGVYSRRYLESLMRDRTSENARQNMGIIILDVDYFKEYNDYYGHLKGDLVLQDIARCLIENRQTGISSCRYGGDEFVCVCEGLAVEEIENFIKCVRDSLHSKALPHEKSPCSNEVTLSIGFAAGEDKAQVEMHLLFQLADQALYQSKRSGRNTYSRKRVDLL</sequence>
<keyword evidence="2" id="KW-0548">Nucleotidyltransferase</keyword>
<keyword evidence="3" id="KW-1185">Reference proteome</keyword>
<evidence type="ECO:0000259" key="1">
    <source>
        <dbReference type="PROSITE" id="PS50887"/>
    </source>
</evidence>
<dbReference type="Pfam" id="PF13424">
    <property type="entry name" value="TPR_12"/>
    <property type="match status" value="1"/>
</dbReference>
<dbReference type="Pfam" id="PF00990">
    <property type="entry name" value="GGDEF"/>
    <property type="match status" value="1"/>
</dbReference>
<dbReference type="PROSITE" id="PS50887">
    <property type="entry name" value="GGDEF"/>
    <property type="match status" value="1"/>
</dbReference>
<dbReference type="Proteomes" id="UP000306509">
    <property type="component" value="Unassembled WGS sequence"/>
</dbReference>
<dbReference type="NCBIfam" id="TIGR00254">
    <property type="entry name" value="GGDEF"/>
    <property type="match status" value="1"/>
</dbReference>
<dbReference type="PANTHER" id="PTHR45138:SF9">
    <property type="entry name" value="DIGUANYLATE CYCLASE DGCM-RELATED"/>
    <property type="match status" value="1"/>
</dbReference>
<protein>
    <submittedName>
        <fullName evidence="2">Diguanylate cyclase DosC</fullName>
        <ecNumber evidence="2">2.7.7.65</ecNumber>
    </submittedName>
</protein>
<dbReference type="InterPro" id="IPR029787">
    <property type="entry name" value="Nucleotide_cyclase"/>
</dbReference>
<feature type="domain" description="GGDEF" evidence="1">
    <location>
        <begin position="387"/>
        <end position="523"/>
    </location>
</feature>
<dbReference type="STRING" id="180332.GCA_000797495_04210"/>
<dbReference type="RefSeq" id="WP_138001880.1">
    <property type="nucleotide sequence ID" value="NZ_QGQD01000022.1"/>
</dbReference>
<dbReference type="GO" id="GO:0052621">
    <property type="term" value="F:diguanylate cyclase activity"/>
    <property type="evidence" value="ECO:0007669"/>
    <property type="project" value="UniProtKB-EC"/>
</dbReference>
<organism evidence="2 3">
    <name type="scientific">Robinsoniella peoriensis</name>
    <dbReference type="NCBI Taxonomy" id="180332"/>
    <lineage>
        <taxon>Bacteria</taxon>
        <taxon>Bacillati</taxon>
        <taxon>Bacillota</taxon>
        <taxon>Clostridia</taxon>
        <taxon>Lachnospirales</taxon>
        <taxon>Lachnospiraceae</taxon>
        <taxon>Robinsoniella</taxon>
    </lineage>
</organism>
<dbReference type="SUPFAM" id="SSF48452">
    <property type="entry name" value="TPR-like"/>
    <property type="match status" value="1"/>
</dbReference>
<dbReference type="EC" id="2.7.7.65" evidence="2"/>
<proteinExistence type="predicted"/>
<name>A0A4U8QAR3_9FIRM</name>
<dbReference type="CDD" id="cd01949">
    <property type="entry name" value="GGDEF"/>
    <property type="match status" value="1"/>
</dbReference>
<dbReference type="InterPro" id="IPR011990">
    <property type="entry name" value="TPR-like_helical_dom_sf"/>
</dbReference>
<dbReference type="InterPro" id="IPR050469">
    <property type="entry name" value="Diguanylate_Cyclase"/>
</dbReference>
<dbReference type="SUPFAM" id="SSF55073">
    <property type="entry name" value="Nucleotide cyclase"/>
    <property type="match status" value="1"/>
</dbReference>
<dbReference type="SMART" id="SM00028">
    <property type="entry name" value="TPR"/>
    <property type="match status" value="2"/>
</dbReference>
<keyword evidence="2" id="KW-0808">Transferase</keyword>
<dbReference type="PANTHER" id="PTHR45138">
    <property type="entry name" value="REGULATORY COMPONENTS OF SENSORY TRANSDUCTION SYSTEM"/>
    <property type="match status" value="1"/>
</dbReference>